<dbReference type="PROSITE" id="PS51293">
    <property type="entry name" value="SANT"/>
    <property type="match status" value="2"/>
</dbReference>
<dbReference type="FunFam" id="1.10.10.60:FF:000012">
    <property type="entry name" value="Metastasis-associated 1 family, member 3"/>
    <property type="match status" value="2"/>
</dbReference>
<evidence type="ECO:0000256" key="2">
    <source>
        <dbReference type="ARBA" id="ARBA00022771"/>
    </source>
</evidence>
<dbReference type="GO" id="GO:0016581">
    <property type="term" value="C:NuRD complex"/>
    <property type="evidence" value="ECO:0007669"/>
    <property type="project" value="TreeGrafter"/>
</dbReference>
<keyword evidence="2" id="KW-0863">Zinc-finger</keyword>
<accession>A0A0W8BMI2</accession>
<dbReference type="Proteomes" id="UP000052943">
    <property type="component" value="Unassembled WGS sequence"/>
</dbReference>
<dbReference type="InterPro" id="IPR009057">
    <property type="entry name" value="Homeodomain-like_sf"/>
</dbReference>
<dbReference type="STRING" id="4790.A0A0W8BMI2"/>
<organism evidence="8 9">
    <name type="scientific">Phytophthora nicotianae</name>
    <name type="common">Potato buckeye rot agent</name>
    <name type="synonym">Phytophthora parasitica</name>
    <dbReference type="NCBI Taxonomy" id="4792"/>
    <lineage>
        <taxon>Eukaryota</taxon>
        <taxon>Sar</taxon>
        <taxon>Stramenopiles</taxon>
        <taxon>Oomycota</taxon>
        <taxon>Peronosporomycetes</taxon>
        <taxon>Peronosporales</taxon>
        <taxon>Peronosporaceae</taxon>
        <taxon>Phytophthora</taxon>
    </lineage>
</organism>
<dbReference type="PANTHER" id="PTHR10865">
    <property type="entry name" value="METASTASIS-ASSOCIATED PROTEIN AND MESODERM INDUCTION EARLY RESPONSE PROTEIN"/>
    <property type="match status" value="1"/>
</dbReference>
<evidence type="ECO:0000256" key="1">
    <source>
        <dbReference type="ARBA" id="ARBA00022723"/>
    </source>
</evidence>
<dbReference type="OrthoDB" id="2193595at2759"/>
<dbReference type="GO" id="GO:0042826">
    <property type="term" value="F:histone deacetylase binding"/>
    <property type="evidence" value="ECO:0007669"/>
    <property type="project" value="TreeGrafter"/>
</dbReference>
<feature type="compositionally biased region" description="Basic and acidic residues" evidence="6">
    <location>
        <begin position="12"/>
        <end position="22"/>
    </location>
</feature>
<keyword evidence="4" id="KW-0238">DNA-binding</keyword>
<dbReference type="InterPro" id="IPR040138">
    <property type="entry name" value="MIER/MTA"/>
</dbReference>
<proteinExistence type="predicted"/>
<dbReference type="Gene3D" id="1.10.10.60">
    <property type="entry name" value="Homeodomain-like"/>
    <property type="match status" value="2"/>
</dbReference>
<dbReference type="GO" id="GO:0003714">
    <property type="term" value="F:transcription corepressor activity"/>
    <property type="evidence" value="ECO:0007669"/>
    <property type="project" value="TreeGrafter"/>
</dbReference>
<dbReference type="GO" id="GO:0008270">
    <property type="term" value="F:zinc ion binding"/>
    <property type="evidence" value="ECO:0007669"/>
    <property type="project" value="UniProtKB-KW"/>
</dbReference>
<feature type="region of interest" description="Disordered" evidence="6">
    <location>
        <begin position="1"/>
        <end position="61"/>
    </location>
</feature>
<sequence length="407" mass="45653">MARRSRAGSVDVESRSESDERSPLTPNKAALLRVQRRTSPLRLDNASGDDAGSADDREGQEVVPAASIWRGDEASDAANADGNWMLEDAEEAARTLTLMLLREIEQHATIFSSGTGAVRNAVPDEAARGYLEDEAQLGEIAMDTDLGIMALNDSCNLFCELQYGLKSRSTFDALAALVSPLRGHQVLDDWTGLEIGLFEEAYERFGKDFYAIAEQLPRKTVKDTIAFYYIWKKHGSCAKTRDDGNLSDDFLPEPEPNVSSETLKLMDRLRKRQIYIQDYLDAARAMYAPQPAYASHHKRQKISEFGLQRVPSFQQGLKGLSPLRVPAVLDMWTPFEIRVFEVAIECYGKDFTRIAEVIGSKSSGDVIAFYYVWKNDSHYQVVKNRWERKDEGRTPKKTLADSKANCS</sequence>
<name>A0A0W8BMI2_PHYNI</name>
<feature type="domain" description="SANT" evidence="7">
    <location>
        <begin position="185"/>
        <end position="236"/>
    </location>
</feature>
<dbReference type="EMBL" id="LNFO01006039">
    <property type="protein sequence ID" value="KUF72817.1"/>
    <property type="molecule type" value="Genomic_DNA"/>
</dbReference>
<evidence type="ECO:0000256" key="6">
    <source>
        <dbReference type="SAM" id="MobiDB-lite"/>
    </source>
</evidence>
<evidence type="ECO:0000256" key="5">
    <source>
        <dbReference type="ARBA" id="ARBA00023242"/>
    </source>
</evidence>
<gene>
    <name evidence="8" type="ORF">AM587_10015852</name>
</gene>
<dbReference type="SUPFAM" id="SSF46689">
    <property type="entry name" value="Homeodomain-like"/>
    <property type="match status" value="2"/>
</dbReference>
<dbReference type="PANTHER" id="PTHR10865:SF29">
    <property type="entry name" value="METASTASIS ASSOCIATED 1-LIKE, ISOFORM D"/>
    <property type="match status" value="1"/>
</dbReference>
<dbReference type="InterPro" id="IPR001005">
    <property type="entry name" value="SANT/Myb"/>
</dbReference>
<evidence type="ECO:0000256" key="4">
    <source>
        <dbReference type="ARBA" id="ARBA00023125"/>
    </source>
</evidence>
<evidence type="ECO:0000313" key="9">
    <source>
        <dbReference type="Proteomes" id="UP000052943"/>
    </source>
</evidence>
<keyword evidence="1" id="KW-0479">Metal-binding</keyword>
<dbReference type="InterPro" id="IPR017884">
    <property type="entry name" value="SANT_dom"/>
</dbReference>
<dbReference type="GO" id="GO:0003677">
    <property type="term" value="F:DNA binding"/>
    <property type="evidence" value="ECO:0007669"/>
    <property type="project" value="UniProtKB-KW"/>
</dbReference>
<dbReference type="AlphaFoldDB" id="A0A0W8BMI2"/>
<keyword evidence="5" id="KW-0539">Nucleus</keyword>
<comment type="caution">
    <text evidence="8">The sequence shown here is derived from an EMBL/GenBank/DDBJ whole genome shotgun (WGS) entry which is preliminary data.</text>
</comment>
<evidence type="ECO:0000256" key="3">
    <source>
        <dbReference type="ARBA" id="ARBA00022833"/>
    </source>
</evidence>
<evidence type="ECO:0000259" key="7">
    <source>
        <dbReference type="PROSITE" id="PS51293"/>
    </source>
</evidence>
<evidence type="ECO:0000313" key="8">
    <source>
        <dbReference type="EMBL" id="KUF72817.1"/>
    </source>
</evidence>
<protein>
    <submittedName>
        <fullName evidence="8">Metastasis-associated protein MTA3</fullName>
    </submittedName>
</protein>
<dbReference type="SMART" id="SM00717">
    <property type="entry name" value="SANT"/>
    <property type="match status" value="2"/>
</dbReference>
<keyword evidence="3" id="KW-0862">Zinc</keyword>
<reference evidence="8 9" key="1">
    <citation type="submission" date="2015-11" db="EMBL/GenBank/DDBJ databases">
        <title>Genomes and virulence difference between two physiological races of Phytophthora nicotianae.</title>
        <authorList>
            <person name="Liu H."/>
            <person name="Ma X."/>
            <person name="Yu H."/>
            <person name="Fang D."/>
            <person name="Li Y."/>
            <person name="Wang X."/>
            <person name="Wang W."/>
            <person name="Dong Y."/>
            <person name="Xiao B."/>
        </authorList>
    </citation>
    <scope>NUCLEOTIDE SEQUENCE [LARGE SCALE GENOMIC DNA]</scope>
    <source>
        <strain evidence="9">race 0</strain>
    </source>
</reference>
<dbReference type="GO" id="GO:0003713">
    <property type="term" value="F:transcription coactivator activity"/>
    <property type="evidence" value="ECO:0007669"/>
    <property type="project" value="TreeGrafter"/>
</dbReference>
<dbReference type="GO" id="GO:0000122">
    <property type="term" value="P:negative regulation of transcription by RNA polymerase II"/>
    <property type="evidence" value="ECO:0007669"/>
    <property type="project" value="TreeGrafter"/>
</dbReference>
<feature type="domain" description="SANT" evidence="7">
    <location>
        <begin position="327"/>
        <end position="378"/>
    </location>
</feature>